<dbReference type="AlphaFoldDB" id="A0A6H5IYC6"/>
<keyword evidence="2" id="KW-1185">Reference proteome</keyword>
<dbReference type="Proteomes" id="UP000479190">
    <property type="component" value="Unassembled WGS sequence"/>
</dbReference>
<reference evidence="1 2" key="1">
    <citation type="submission" date="2020-02" db="EMBL/GenBank/DDBJ databases">
        <authorList>
            <person name="Ferguson B K."/>
        </authorList>
    </citation>
    <scope>NUCLEOTIDE SEQUENCE [LARGE SCALE GENOMIC DNA]</scope>
</reference>
<proteinExistence type="predicted"/>
<organism evidence="1 2">
    <name type="scientific">Trichogramma brassicae</name>
    <dbReference type="NCBI Taxonomy" id="86971"/>
    <lineage>
        <taxon>Eukaryota</taxon>
        <taxon>Metazoa</taxon>
        <taxon>Ecdysozoa</taxon>
        <taxon>Arthropoda</taxon>
        <taxon>Hexapoda</taxon>
        <taxon>Insecta</taxon>
        <taxon>Pterygota</taxon>
        <taxon>Neoptera</taxon>
        <taxon>Endopterygota</taxon>
        <taxon>Hymenoptera</taxon>
        <taxon>Apocrita</taxon>
        <taxon>Proctotrupomorpha</taxon>
        <taxon>Chalcidoidea</taxon>
        <taxon>Trichogrammatidae</taxon>
        <taxon>Trichogramma</taxon>
    </lineage>
</organism>
<sequence>MPGTSPIKIVYLYPAGNKRQRSCVIEASADSRRLLLSRGRVNLCWHSCRVEDHLSIMQCFKCSGFSHIAAKYDGEPCCAYCAGEHLSEACNTKSQLKCINCVSAGLSDHSHSARDKDFFTTFNISPLLFEPTHHPGSPHTTIDYICAGGMEATDTSQVHYPSISKHDALFATFPIEVLAHAETTFSCRDFRRLDPVLFGADLAAINWVHVIGLESVDSMVEAFTSSMVELFDRHTPYRAIRPRKNWKPWFTEELRTLVTGRNQAWRRYRRLGRREDLLAFRSFRGRLRAATRRARATYYRDRISEFGDPSSAWRIVGELGLGSRARNSFALPVDVDRLNEHFIGSSIDLNLRDSRPTARIPPQDRFFFNKVTCLDVLEAVKRGRSNARGVDDISLSQLRMCLRAILPVLCDMFNASLQSGVFPSLWRGGPWCALCPRRSPHLTPAT</sequence>
<protein>
    <recommendedName>
        <fullName evidence="3">Endonuclease/exonuclease/phosphatase domain-containing protein</fullName>
    </recommendedName>
</protein>
<dbReference type="OrthoDB" id="7699172at2759"/>
<accession>A0A6H5IYC6</accession>
<evidence type="ECO:0000313" key="1">
    <source>
        <dbReference type="EMBL" id="CAB0039961.1"/>
    </source>
</evidence>
<gene>
    <name evidence="1" type="ORF">TBRA_LOCUS11699</name>
</gene>
<dbReference type="PANTHER" id="PTHR47510">
    <property type="entry name" value="REVERSE TRANSCRIPTASE DOMAIN-CONTAINING PROTEIN"/>
    <property type="match status" value="1"/>
</dbReference>
<dbReference type="PANTHER" id="PTHR47510:SF3">
    <property type="entry name" value="ENDO_EXONUCLEASE_PHOSPHATASE DOMAIN-CONTAINING PROTEIN"/>
    <property type="match status" value="1"/>
</dbReference>
<name>A0A6H5IYC6_9HYME</name>
<evidence type="ECO:0008006" key="3">
    <source>
        <dbReference type="Google" id="ProtNLM"/>
    </source>
</evidence>
<evidence type="ECO:0000313" key="2">
    <source>
        <dbReference type="Proteomes" id="UP000479190"/>
    </source>
</evidence>
<dbReference type="EMBL" id="CADCXV010000987">
    <property type="protein sequence ID" value="CAB0039961.1"/>
    <property type="molecule type" value="Genomic_DNA"/>
</dbReference>